<name>A0A7I7JL49_9MYCO</name>
<evidence type="ECO:0000313" key="3">
    <source>
        <dbReference type="Proteomes" id="UP000466997"/>
    </source>
</evidence>
<dbReference type="RefSeq" id="WP_193465978.1">
    <property type="nucleotide sequence ID" value="NZ_AP022562.1"/>
</dbReference>
<dbReference type="AlphaFoldDB" id="A0A7I7JL49"/>
<dbReference type="Pfam" id="PF10593">
    <property type="entry name" value="Z1"/>
    <property type="match status" value="1"/>
</dbReference>
<dbReference type="SUPFAM" id="SSF52540">
    <property type="entry name" value="P-loop containing nucleoside triphosphate hydrolases"/>
    <property type="match status" value="1"/>
</dbReference>
<evidence type="ECO:0000259" key="1">
    <source>
        <dbReference type="Pfam" id="PF10593"/>
    </source>
</evidence>
<gene>
    <name evidence="2" type="ORF">MNVM_12190</name>
</gene>
<organism evidence="2 3">
    <name type="scientific">Mycobacterium novum</name>
    <dbReference type="NCBI Taxonomy" id="2492438"/>
    <lineage>
        <taxon>Bacteria</taxon>
        <taxon>Bacillati</taxon>
        <taxon>Actinomycetota</taxon>
        <taxon>Actinomycetes</taxon>
        <taxon>Mycobacteriales</taxon>
        <taxon>Mycobacteriaceae</taxon>
        <taxon>Mycobacterium</taxon>
    </lineage>
</organism>
<dbReference type="KEGG" id="mnm:MNVM_12190"/>
<keyword evidence="3" id="KW-1185">Reference proteome</keyword>
<feature type="domain" description="Putative endonuclease Z1" evidence="1">
    <location>
        <begin position="491"/>
        <end position="738"/>
    </location>
</feature>
<dbReference type="Proteomes" id="UP000466997">
    <property type="component" value="Chromosome"/>
</dbReference>
<protein>
    <recommendedName>
        <fullName evidence="1">Putative endonuclease Z1 domain-containing protein</fullName>
    </recommendedName>
</protein>
<dbReference type="EMBL" id="AP022562">
    <property type="protein sequence ID" value="BBX12138.1"/>
    <property type="molecule type" value="Genomic_DNA"/>
</dbReference>
<reference evidence="2 3" key="1">
    <citation type="journal article" date="2019" name="Emerg. Microbes Infect.">
        <title>Comprehensive subspecies identification of 175 nontuberculous mycobacteria species based on 7547 genomic profiles.</title>
        <authorList>
            <person name="Matsumoto Y."/>
            <person name="Kinjo T."/>
            <person name="Motooka D."/>
            <person name="Nabeya D."/>
            <person name="Jung N."/>
            <person name="Uechi K."/>
            <person name="Horii T."/>
            <person name="Iida T."/>
            <person name="Fujita J."/>
            <person name="Nakamura S."/>
        </authorList>
    </citation>
    <scope>NUCLEOTIDE SEQUENCE [LARGE SCALE GENOMIC DNA]</scope>
    <source>
        <strain evidence="2 3">JCM 6391</strain>
    </source>
</reference>
<dbReference type="InterPro" id="IPR027417">
    <property type="entry name" value="P-loop_NTPase"/>
</dbReference>
<dbReference type="InterPro" id="IPR018310">
    <property type="entry name" value="Put_endonuclease_Z1-dom"/>
</dbReference>
<evidence type="ECO:0000313" key="2">
    <source>
        <dbReference type="EMBL" id="BBX12138.1"/>
    </source>
</evidence>
<proteinExistence type="predicted"/>
<accession>A0A7I7JL49</accession>
<sequence length="1012" mass="114127">MTRTSIDWQDDLIAAVASLTEKGPARLLKWVNVDREDGHEIKPDDLVGFLNEDNQQSSTALLRLSLALSDWDFASEPEWDSACGTPTEPRTRERRQRVYELLDIPRAAKDRLDEIAPVATMRTAVISLRWKPWYTKERQIASALYWPNYRDHLLKQPGWSGESVAALDNATNEVVQRLSDPSSDDSYQSKGLVVGYVQSGKTANFAGVIAKAIDAGYRLVIVMTGTIELLRSQTQRRLDRELVGRENLTRGLADPESAEEFDYADDPDWQARRFISHGDTFHQQGYPAIERLTFLNDDYQRLKQGLTRMNFPLVNRSKRFYEPENLMSADARLAIVKKNKSVLEKLAKDLKPLREKLADIPTLIIDDESDLASVNTRNPAKTTERTAINKAICQLLNQLPRSQLVMYTATPFANFFVDPDDPDDVFPKNFIISLDKPRNYMGVADFHDIDWNTEDPKDDPATSNERAYVRKVGPPPDFTDAEGLGRRKDEMREALDSFVLSGALKLYRVNADDIKARHHTMLVHESTNTADQKKQAQLIREVWTEAAYHTPQTLARLRKLWEIDYEPVCRTRAGKYSVPASFNELKGAIGEAARRINEVGDPVLIVNSDADVQKNQQALDFDRNEVWRILVGGAKLSRGFTVEGLTISFYTRKALQADTLMQAGRWFGYRDGYRDLVRLFIRRDPDGAPQRIDLYEAFEGLMRDEMALRQSLEEYEGFNEDGTPILEPWQVPPIVSQHLPYLRPSARNKMFNAEVHTMGDAGRLKDYYGIPPRSSGDEKQANFELLAPVLASAVDEQIFLSSRRKPEEAPKAFTAKVGTITANDFLTMLDQLKWNDQFRKVIDPTRRFYHNLAERDGLTDLVVVWPQLANSSQLFELPNVGPGQVVTRQRRDAPRIGFVGSDAKHRDALERIAGASKASRDPVAEAWQDPARRRGSMLVYVAADPSHKGDAKATVDDLDASPGGRDLAVLISLVAPMAATPHGKSVIEWTVKRRSQWGTAAVSLSQSGKSGD</sequence>